<dbReference type="InterPro" id="IPR039565">
    <property type="entry name" value="BamD-like"/>
</dbReference>
<dbReference type="SMART" id="SM00028">
    <property type="entry name" value="TPR"/>
    <property type="match status" value="2"/>
</dbReference>
<comment type="subcellular location">
    <subcellularLocation>
        <location evidence="2">Periplasm</location>
    </subcellularLocation>
</comment>
<organism evidence="5 6">
    <name type="scientific">Methyloradius palustris</name>
    <dbReference type="NCBI Taxonomy" id="2778876"/>
    <lineage>
        <taxon>Bacteria</taxon>
        <taxon>Pseudomonadati</taxon>
        <taxon>Pseudomonadota</taxon>
        <taxon>Betaproteobacteria</taxon>
        <taxon>Nitrosomonadales</taxon>
        <taxon>Methylophilaceae</taxon>
        <taxon>Methyloradius</taxon>
    </lineage>
</organism>
<keyword evidence="6" id="KW-1185">Reference proteome</keyword>
<keyword evidence="2" id="KW-0131">Cell cycle</keyword>
<accession>A0A8D5GEJ4</accession>
<feature type="chain" id="PRO_5035030656" description="Cell division coordinator CpoB" evidence="2">
    <location>
        <begin position="24"/>
        <end position="276"/>
    </location>
</feature>
<protein>
    <recommendedName>
        <fullName evidence="2">Cell division coordinator CpoB</fullName>
    </recommendedName>
</protein>
<dbReference type="Proteomes" id="UP000826722">
    <property type="component" value="Chromosome"/>
</dbReference>
<dbReference type="KEGG" id="mpau:ZMTM_22420"/>
<feature type="domain" description="Outer membrane lipoprotein BamD-like" evidence="3">
    <location>
        <begin position="151"/>
        <end position="271"/>
    </location>
</feature>
<proteinExistence type="inferred from homology"/>
<dbReference type="RefSeq" id="WP_221764018.1">
    <property type="nucleotide sequence ID" value="NZ_AP024110.1"/>
</dbReference>
<dbReference type="Gene3D" id="1.20.5.110">
    <property type="match status" value="1"/>
</dbReference>
<dbReference type="SUPFAM" id="SSF48452">
    <property type="entry name" value="TPR-like"/>
    <property type="match status" value="1"/>
</dbReference>
<comment type="function">
    <text evidence="2">Mediates coordination of peptidoglycan synthesis and outer membrane constriction during cell division.</text>
</comment>
<evidence type="ECO:0000313" key="5">
    <source>
        <dbReference type="EMBL" id="BCM25983.1"/>
    </source>
</evidence>
<evidence type="ECO:0000313" key="6">
    <source>
        <dbReference type="Proteomes" id="UP000826722"/>
    </source>
</evidence>
<feature type="coiled-coil region" evidence="2">
    <location>
        <begin position="28"/>
        <end position="95"/>
    </location>
</feature>
<dbReference type="Pfam" id="PF13525">
    <property type="entry name" value="YfiO"/>
    <property type="match status" value="1"/>
</dbReference>
<dbReference type="GO" id="GO:0043093">
    <property type="term" value="P:FtsZ-dependent cytokinesis"/>
    <property type="evidence" value="ECO:0007669"/>
    <property type="project" value="UniProtKB-UniRule"/>
</dbReference>
<dbReference type="AlphaFoldDB" id="A0A8D5GEJ4"/>
<dbReference type="GO" id="GO:0070206">
    <property type="term" value="P:protein trimerization"/>
    <property type="evidence" value="ECO:0007669"/>
    <property type="project" value="InterPro"/>
</dbReference>
<feature type="domain" description="YbgF trimerisation" evidence="4">
    <location>
        <begin position="52"/>
        <end position="123"/>
    </location>
</feature>
<evidence type="ECO:0000256" key="1">
    <source>
        <dbReference type="ARBA" id="ARBA00022729"/>
    </source>
</evidence>
<keyword evidence="2" id="KW-0574">Periplasm</keyword>
<sequence precursor="true">MRQLILVLTSALAFLALTQTAHAGLFSDDEARKKIADLQQQVESQNQANQALSQRIATMEAVIKGQGLIDLLTQVDQLKQDLSNVKGQLEVTNHNLDMAQQRQKDLYVDVDGRLRKIETAAPASAVNTPAATDAPTAGAINPNSAVEAPTESKDFDAAQTLLKTGKYKEAFDAFGKFIQTYPGSARLPEAQYSLGFSQFSLKNYKAAIATQQKLVKTYPDSAKAPDAMFNIANAQIQLADIDSAKKTLKELLSKYPGSEIAPNAKRRLSVLDSIKS</sequence>
<evidence type="ECO:0000256" key="2">
    <source>
        <dbReference type="HAMAP-Rule" id="MF_02066"/>
    </source>
</evidence>
<gene>
    <name evidence="2" type="primary">cpoB</name>
    <name evidence="5" type="ORF">ZMTM_22420</name>
</gene>
<dbReference type="HAMAP" id="MF_02066">
    <property type="entry name" value="CpoB"/>
    <property type="match status" value="1"/>
</dbReference>
<dbReference type="Pfam" id="PF16331">
    <property type="entry name" value="TolA_bind_tri"/>
    <property type="match status" value="1"/>
</dbReference>
<dbReference type="EMBL" id="AP024110">
    <property type="protein sequence ID" value="BCM25983.1"/>
    <property type="molecule type" value="Genomic_DNA"/>
</dbReference>
<dbReference type="InterPro" id="IPR019734">
    <property type="entry name" value="TPR_rpt"/>
</dbReference>
<reference evidence="5" key="1">
    <citation type="journal article" date="2021" name="Arch. Microbiol.">
        <title>Methyloradius palustris gen. nov., sp. nov., a methanol-oxidizing bacterium isolated from snow.</title>
        <authorList>
            <person name="Miyadera T."/>
            <person name="Kojima H."/>
            <person name="Fukui M."/>
        </authorList>
    </citation>
    <scope>NUCLEOTIDE SEQUENCE</scope>
    <source>
        <strain evidence="5">Zm11</strain>
    </source>
</reference>
<comment type="similarity">
    <text evidence="2">Belongs to the CpoB family.</text>
</comment>
<dbReference type="GO" id="GO:0030288">
    <property type="term" value="C:outer membrane-bounded periplasmic space"/>
    <property type="evidence" value="ECO:0007669"/>
    <property type="project" value="UniProtKB-UniRule"/>
</dbReference>
<evidence type="ECO:0000259" key="3">
    <source>
        <dbReference type="Pfam" id="PF13525"/>
    </source>
</evidence>
<dbReference type="InterPro" id="IPR034706">
    <property type="entry name" value="CpoB"/>
</dbReference>
<dbReference type="Gene3D" id="1.25.40.10">
    <property type="entry name" value="Tetratricopeptide repeat domain"/>
    <property type="match status" value="1"/>
</dbReference>
<keyword evidence="2" id="KW-0132">Cell division</keyword>
<keyword evidence="1 2" id="KW-0732">Signal</keyword>
<feature type="signal peptide" evidence="2">
    <location>
        <begin position="1"/>
        <end position="23"/>
    </location>
</feature>
<dbReference type="InterPro" id="IPR014162">
    <property type="entry name" value="CpoB_C"/>
</dbReference>
<name>A0A8D5GEJ4_9PROT</name>
<dbReference type="InterPro" id="IPR032519">
    <property type="entry name" value="YbgF_tri"/>
</dbReference>
<dbReference type="InterPro" id="IPR011990">
    <property type="entry name" value="TPR-like_helical_dom_sf"/>
</dbReference>
<evidence type="ECO:0000259" key="4">
    <source>
        <dbReference type="Pfam" id="PF16331"/>
    </source>
</evidence>
<dbReference type="NCBIfam" id="TIGR02795">
    <property type="entry name" value="tol_pal_ybgF"/>
    <property type="match status" value="1"/>
</dbReference>
<keyword evidence="2" id="KW-0175">Coiled coil</keyword>